<sequence>MTVDPASISRAGQPRGLSCRSLRFRIDGHRPRLTVVECTHLVTLAARALQPRCSDPSTSMLKKVLEKLASSPSFDGGLGANLARSGLMVAAACEPTFCAPDRRRRGRSRRVSQPECAGRRAPKYRSRARYWPPD</sequence>
<proteinExistence type="predicted"/>
<name>A0A1L5PBF1_RHIET</name>
<geneLocation type="plasmid" evidence="3">
    <name>prsp8c3b</name>
</geneLocation>
<evidence type="ECO:0000313" key="3">
    <source>
        <dbReference type="Proteomes" id="UP000185109"/>
    </source>
</evidence>
<reference evidence="2 3" key="1">
    <citation type="submission" date="2016-09" db="EMBL/GenBank/DDBJ databases">
        <title>The complete genome sequences of Rhizobium gallicum, symbiovars gallicum and phaseoli, symbionts associated to common bean (Phaseolus vulgaris).</title>
        <authorList>
            <person name="Bustos P."/>
            <person name="Santamaria R.I."/>
            <person name="Perez-Carrascal O.M."/>
            <person name="Juarez S."/>
            <person name="Lozano L."/>
            <person name="Martinez-Flores I."/>
            <person name="Martinez-Romero E."/>
            <person name="Cevallos M."/>
            <person name="Romero D."/>
            <person name="Davila G."/>
            <person name="Gonzalez V."/>
        </authorList>
    </citation>
    <scope>NUCLEOTIDE SEQUENCE [LARGE SCALE GENOMIC DNA]</scope>
    <source>
        <strain evidence="2 3">8C-3</strain>
        <plasmid evidence="3">Plasmid prsp8c3b</plasmid>
    </source>
</reference>
<evidence type="ECO:0000256" key="1">
    <source>
        <dbReference type="SAM" id="MobiDB-lite"/>
    </source>
</evidence>
<keyword evidence="2" id="KW-0614">Plasmid</keyword>
<accession>A0A1L5PBF1</accession>
<feature type="region of interest" description="Disordered" evidence="1">
    <location>
        <begin position="102"/>
        <end position="134"/>
    </location>
</feature>
<organism evidence="2 3">
    <name type="scientific">Rhizobium etli 8C-3</name>
    <dbReference type="NCBI Taxonomy" id="538025"/>
    <lineage>
        <taxon>Bacteria</taxon>
        <taxon>Pseudomonadati</taxon>
        <taxon>Pseudomonadota</taxon>
        <taxon>Alphaproteobacteria</taxon>
        <taxon>Hyphomicrobiales</taxon>
        <taxon>Rhizobiaceae</taxon>
        <taxon>Rhizobium/Agrobacterium group</taxon>
        <taxon>Rhizobium</taxon>
    </lineage>
</organism>
<evidence type="ECO:0000313" key="2">
    <source>
        <dbReference type="EMBL" id="APO77528.1"/>
    </source>
</evidence>
<protein>
    <submittedName>
        <fullName evidence="2">Uncharacterized protein</fullName>
    </submittedName>
</protein>
<dbReference type="EMBL" id="CP017243">
    <property type="protein sequence ID" value="APO77528.1"/>
    <property type="molecule type" value="Genomic_DNA"/>
</dbReference>
<dbReference type="AlphaFoldDB" id="A0A1L5PBF1"/>
<dbReference type="Proteomes" id="UP000185109">
    <property type="component" value="Plasmid pRsp8C3b"/>
</dbReference>
<gene>
    <name evidence="2" type="ORF">AM571_PB00243</name>
</gene>